<sequence length="262" mass="30093">MGQASTKPGPLGTKFRVIGAGMSRTGTKTLNEALTILYNGPVHDSGVQSTGGTRQQISQWMKVMDIAPKKDRSVADDKKLKQLLFSLLDGYIATMDCPAALLTPELMEVFPDAVVIATTRDPESWWRSMQYIQTMTSNWYIPFLLMWVPNIGTYGIWREKFKYMALWRYGVDMFDEQTLEAHEDHLRAVVPKEKLFWYEVKQGWEPLCKILDLPVPDQPFPHNNSKAEARNTYNQLLIAGFMAWGVVLTILWGMYWLFWGRS</sequence>
<feature type="transmembrane region" description="Helical" evidence="1">
    <location>
        <begin position="236"/>
        <end position="258"/>
    </location>
</feature>
<organism evidence="2 3">
    <name type="scientific">Cephalotrichum gorgonifer</name>
    <dbReference type="NCBI Taxonomy" id="2041049"/>
    <lineage>
        <taxon>Eukaryota</taxon>
        <taxon>Fungi</taxon>
        <taxon>Dikarya</taxon>
        <taxon>Ascomycota</taxon>
        <taxon>Pezizomycotina</taxon>
        <taxon>Sordariomycetes</taxon>
        <taxon>Hypocreomycetidae</taxon>
        <taxon>Microascales</taxon>
        <taxon>Microascaceae</taxon>
        <taxon>Cephalotrichum</taxon>
    </lineage>
</organism>
<keyword evidence="3" id="KW-1185">Reference proteome</keyword>
<evidence type="ECO:0000313" key="2">
    <source>
        <dbReference type="EMBL" id="SPN99039.1"/>
    </source>
</evidence>
<dbReference type="Gene3D" id="3.40.50.300">
    <property type="entry name" value="P-loop containing nucleotide triphosphate hydrolases"/>
    <property type="match status" value="1"/>
</dbReference>
<dbReference type="Proteomes" id="UP001187682">
    <property type="component" value="Unassembled WGS sequence"/>
</dbReference>
<accession>A0AAE8MUJ7</accession>
<dbReference type="EMBL" id="ONZQ02000002">
    <property type="protein sequence ID" value="SPN99039.1"/>
    <property type="molecule type" value="Genomic_DNA"/>
</dbReference>
<protein>
    <recommendedName>
        <fullName evidence="4">NAD dependent epimerase/dehydratase</fullName>
    </recommendedName>
</protein>
<dbReference type="InterPro" id="IPR040632">
    <property type="entry name" value="Sulfotransfer_4"/>
</dbReference>
<comment type="caution">
    <text evidence="2">The sequence shown here is derived from an EMBL/GenBank/DDBJ whole genome shotgun (WGS) entry which is preliminary data.</text>
</comment>
<evidence type="ECO:0000313" key="3">
    <source>
        <dbReference type="Proteomes" id="UP001187682"/>
    </source>
</evidence>
<dbReference type="Pfam" id="PF17784">
    <property type="entry name" value="Sulfotransfer_4"/>
    <property type="match status" value="1"/>
</dbReference>
<proteinExistence type="predicted"/>
<evidence type="ECO:0008006" key="4">
    <source>
        <dbReference type="Google" id="ProtNLM"/>
    </source>
</evidence>
<dbReference type="PANTHER" id="PTHR36978">
    <property type="entry name" value="P-LOOP CONTAINING NUCLEOTIDE TRIPHOSPHATE HYDROLASE"/>
    <property type="match status" value="1"/>
</dbReference>
<keyword evidence="1" id="KW-0472">Membrane</keyword>
<reference evidence="2" key="1">
    <citation type="submission" date="2018-03" db="EMBL/GenBank/DDBJ databases">
        <authorList>
            <person name="Guldener U."/>
        </authorList>
    </citation>
    <scope>NUCLEOTIDE SEQUENCE</scope>
</reference>
<dbReference type="InterPro" id="IPR027417">
    <property type="entry name" value="P-loop_NTPase"/>
</dbReference>
<dbReference type="PANTHER" id="PTHR36978:SF3">
    <property type="entry name" value="P-LOOP CONTAINING NUCLEOSIDE TRIPHOSPHATE HYDROLASE PROTEIN"/>
    <property type="match status" value="1"/>
</dbReference>
<dbReference type="SUPFAM" id="SSF52540">
    <property type="entry name" value="P-loop containing nucleoside triphosphate hydrolases"/>
    <property type="match status" value="1"/>
</dbReference>
<feature type="transmembrane region" description="Helical" evidence="1">
    <location>
        <begin position="139"/>
        <end position="157"/>
    </location>
</feature>
<evidence type="ECO:0000256" key="1">
    <source>
        <dbReference type="SAM" id="Phobius"/>
    </source>
</evidence>
<keyword evidence="1" id="KW-1133">Transmembrane helix</keyword>
<keyword evidence="1" id="KW-0812">Transmembrane</keyword>
<dbReference type="AlphaFoldDB" id="A0AAE8MUJ7"/>
<gene>
    <name evidence="2" type="ORF">DNG_02078</name>
</gene>
<name>A0AAE8MUJ7_9PEZI</name>